<evidence type="ECO:0000313" key="2">
    <source>
        <dbReference type="EMBL" id="CAA91807.1"/>
    </source>
</evidence>
<dbReference type="InParanoid" id="Q22513"/>
<dbReference type="HOGENOM" id="CLU_790482_0_0_1"/>
<dbReference type="PaxDb" id="6239-T14G8.2"/>
<dbReference type="InterPro" id="IPR001810">
    <property type="entry name" value="F-box_dom"/>
</dbReference>
<evidence type="ECO:0000313" key="4">
    <source>
        <dbReference type="WormBase" id="T14G8.2"/>
    </source>
</evidence>
<name>Q22513_CAEEL</name>
<dbReference type="PIR" id="T24921">
    <property type="entry name" value="T24921"/>
</dbReference>
<dbReference type="IntAct" id="Q22513">
    <property type="interactions" value="1"/>
</dbReference>
<protein>
    <submittedName>
        <fullName evidence="2">F-box domain-containing protein</fullName>
    </submittedName>
</protein>
<reference evidence="2 3" key="1">
    <citation type="journal article" date="1998" name="Science">
        <title>Genome sequence of the nematode C. elegans: a platform for investigating biology.</title>
        <authorList>
            <consortium name="The C. elegans sequencing consortium"/>
            <person name="Sulson J.E."/>
            <person name="Waterston R."/>
        </authorList>
    </citation>
    <scope>NUCLEOTIDE SEQUENCE [LARGE SCALE GENOMIC DNA]</scope>
    <source>
        <strain evidence="2 3">Bristol N2</strain>
    </source>
</reference>
<accession>Q22513</accession>
<dbReference type="Bgee" id="WBGene00011770">
    <property type="expression patterns" value="Expressed in embryo and 3 other cell types or tissues"/>
</dbReference>
<dbReference type="PROSITE" id="PS50181">
    <property type="entry name" value="FBOX"/>
    <property type="match status" value="1"/>
</dbReference>
<dbReference type="Proteomes" id="UP000001940">
    <property type="component" value="Chromosome X"/>
</dbReference>
<dbReference type="GeneID" id="188502"/>
<feature type="domain" description="F-box" evidence="1">
    <location>
        <begin position="4"/>
        <end position="31"/>
    </location>
</feature>
<dbReference type="FunCoup" id="Q22513">
    <property type="interactions" value="283"/>
</dbReference>
<dbReference type="RefSeq" id="NP_510141.1">
    <property type="nucleotide sequence ID" value="NM_077740.1"/>
</dbReference>
<dbReference type="OrthoDB" id="5908392at2759"/>
<evidence type="ECO:0000259" key="1">
    <source>
        <dbReference type="PROSITE" id="PS50181"/>
    </source>
</evidence>
<dbReference type="AGR" id="WB:WBGene00011770"/>
<dbReference type="UCSC" id="T14G8.2">
    <property type="organism name" value="c. elegans"/>
</dbReference>
<keyword evidence="3" id="KW-1185">Reference proteome</keyword>
<evidence type="ECO:0000313" key="3">
    <source>
        <dbReference type="Proteomes" id="UP000001940"/>
    </source>
</evidence>
<dbReference type="CTD" id="188502"/>
<dbReference type="OMA" id="FWEDAND"/>
<dbReference type="WormBase" id="T14G8.2">
    <property type="protein sequence ID" value="CE03658"/>
    <property type="gene ID" value="WBGene00011770"/>
</dbReference>
<sequence>MNDGFQLLRLPHLVMIKTLNFMPIEDLLQISDNPLLYNSIREHVNTEKFTVNFYTDQSQLKIKGFTWLFYKTKFWDESESIKTIGPVTEKAHVFKNTWWTHSKNHRDIVVQLVHFFQNFFMRAKLETILYIATEDRNEERISQMDLKFLKESQYIVRDDASQTIHEYLKMFSNNKQLVAMDGFSDRARIARTKITSKNFTSGKLPVNPNEWFEYDYFHERLFEIVLISRLIVDNQNIQTIISSFVDGETFERLRFLHCQNADNIDLRYALQGVAAIEWTENNVFMEKFKGIPAMTNYFIETGYIIWDSKGKVATVHVDPEKSTFTLIGWENIISPRLMTALSNLEFN</sequence>
<dbReference type="KEGG" id="cel:CELE_T14G8.2"/>
<organism evidence="2 3">
    <name type="scientific">Caenorhabditis elegans</name>
    <dbReference type="NCBI Taxonomy" id="6239"/>
    <lineage>
        <taxon>Eukaryota</taxon>
        <taxon>Metazoa</taxon>
        <taxon>Ecdysozoa</taxon>
        <taxon>Nematoda</taxon>
        <taxon>Chromadorea</taxon>
        <taxon>Rhabditida</taxon>
        <taxon>Rhabditina</taxon>
        <taxon>Rhabditomorpha</taxon>
        <taxon>Rhabditoidea</taxon>
        <taxon>Rhabditidae</taxon>
        <taxon>Peloderinae</taxon>
        <taxon>Caenorhabditis</taxon>
    </lineage>
</organism>
<dbReference type="EMBL" id="BX284606">
    <property type="protein sequence ID" value="CAA91807.1"/>
    <property type="molecule type" value="Genomic_DNA"/>
</dbReference>
<dbReference type="AlphaFoldDB" id="Q22513"/>
<proteinExistence type="evidence at protein level"/>
<comment type="interaction">
    <interactant intactId="EBI-2420538">
        <id>Q22513</id>
    </interactant>
    <interactant intactId="EBI-2420535">
        <id>Q9N3H6</id>
        <label>CELE_Y52E8A.2</label>
    </interactant>
    <organismsDiffer>false</organismsDiffer>
    <experiments>4</experiments>
</comment>
<gene>
    <name evidence="2" type="ORF">CELE_T14G8.2</name>
    <name evidence="2 4" type="ORF">T14G8.2</name>
</gene>